<feature type="region of interest" description="Disordered" evidence="1">
    <location>
        <begin position="247"/>
        <end position="273"/>
    </location>
</feature>
<gene>
    <name evidence="2" type="ORF">V6N12_016134</name>
</gene>
<organism evidence="2 3">
    <name type="scientific">Hibiscus sabdariffa</name>
    <name type="common">roselle</name>
    <dbReference type="NCBI Taxonomy" id="183260"/>
    <lineage>
        <taxon>Eukaryota</taxon>
        <taxon>Viridiplantae</taxon>
        <taxon>Streptophyta</taxon>
        <taxon>Embryophyta</taxon>
        <taxon>Tracheophyta</taxon>
        <taxon>Spermatophyta</taxon>
        <taxon>Magnoliopsida</taxon>
        <taxon>eudicotyledons</taxon>
        <taxon>Gunneridae</taxon>
        <taxon>Pentapetalae</taxon>
        <taxon>rosids</taxon>
        <taxon>malvids</taxon>
        <taxon>Malvales</taxon>
        <taxon>Malvaceae</taxon>
        <taxon>Malvoideae</taxon>
        <taxon>Hibiscus</taxon>
    </lineage>
</organism>
<reference evidence="2 3" key="1">
    <citation type="journal article" date="2024" name="G3 (Bethesda)">
        <title>Genome assembly of Hibiscus sabdariffa L. provides insights into metabolisms of medicinal natural products.</title>
        <authorList>
            <person name="Kim T."/>
        </authorList>
    </citation>
    <scope>NUCLEOTIDE SEQUENCE [LARGE SCALE GENOMIC DNA]</scope>
    <source>
        <strain evidence="2">TK-2024</strain>
        <tissue evidence="2">Old leaves</tissue>
    </source>
</reference>
<evidence type="ECO:0000313" key="3">
    <source>
        <dbReference type="Proteomes" id="UP001472677"/>
    </source>
</evidence>
<dbReference type="PANTHER" id="PTHR33914:SF17">
    <property type="match status" value="1"/>
</dbReference>
<protein>
    <submittedName>
        <fullName evidence="2">Uncharacterized protein</fullName>
    </submittedName>
</protein>
<evidence type="ECO:0000313" key="2">
    <source>
        <dbReference type="EMBL" id="KAK8515828.1"/>
    </source>
</evidence>
<feature type="compositionally biased region" description="Basic and acidic residues" evidence="1">
    <location>
        <begin position="254"/>
        <end position="267"/>
    </location>
</feature>
<dbReference type="EMBL" id="JBBPBM010000062">
    <property type="protein sequence ID" value="KAK8515828.1"/>
    <property type="molecule type" value="Genomic_DNA"/>
</dbReference>
<comment type="caution">
    <text evidence="2">The sequence shown here is derived from an EMBL/GenBank/DDBJ whole genome shotgun (WGS) entry which is preliminary data.</text>
</comment>
<dbReference type="PANTHER" id="PTHR33914">
    <property type="entry name" value="18S PRE-RIBOSOMAL ASSEMBLY PROTEIN GAR2-LIKE PROTEIN"/>
    <property type="match status" value="1"/>
</dbReference>
<evidence type="ECO:0000256" key="1">
    <source>
        <dbReference type="SAM" id="MobiDB-lite"/>
    </source>
</evidence>
<proteinExistence type="predicted"/>
<dbReference type="Proteomes" id="UP001472677">
    <property type="component" value="Unassembled WGS sequence"/>
</dbReference>
<keyword evidence="3" id="KW-1185">Reference proteome</keyword>
<accession>A0ABR2C8T2</accession>
<name>A0ABR2C8T2_9ROSI</name>
<dbReference type="InterPro" id="IPR040378">
    <property type="entry name" value="BASL"/>
</dbReference>
<sequence>MLKHSAGMRTYKVETNTEVNSQKGEGGGKNHGVNDFMAWKNPIQEASCTANPREAGTTEENIVHDMSETFPASDAPELVVFIQESDYQSIKDIFIDREIPSRSRLKYKGIHSKYHTDGDSDSENPGKSLGIMSSISNEIEQDFQNYVRKRHALEDLLKNGEKDSDGRDDHLHDKSIRNTTSGTLHVKEFQIVDSVTLKPMEPSVTKTTDDIHLSEVSSDAEAESGSSIHLSDSSLNTMSSLEEFIQGSGCPQTHKTEGLSRTEDRIPKSLTGPGQSVVNEISHGDCGSFPPSPLSGTIPCSGSVSVRSSSSTASSHSFAFPILASEWNSSPVRMAEADPRPPRKHQSWRACFLCYGSDTDSHVLGNQVFINGAVESRGGLRKPAVLFDYDGNGHRERRSQPKLKGINAGSSLSDTCLGCKSVTSFNMLMIEIPKCDGKKIKFRVICKKIEPGVMGSSTGPMRSNIWPNYKGSRGAGPGPVVVQPSSL</sequence>